<feature type="compositionally biased region" description="Low complexity" evidence="1">
    <location>
        <begin position="61"/>
        <end position="78"/>
    </location>
</feature>
<organism evidence="3">
    <name type="scientific">Oryza sativa subsp. japonica</name>
    <name type="common">Rice</name>
    <dbReference type="NCBI Taxonomy" id="39947"/>
    <lineage>
        <taxon>Eukaryota</taxon>
        <taxon>Viridiplantae</taxon>
        <taxon>Streptophyta</taxon>
        <taxon>Embryophyta</taxon>
        <taxon>Tracheophyta</taxon>
        <taxon>Spermatophyta</taxon>
        <taxon>Magnoliopsida</taxon>
        <taxon>Liliopsida</taxon>
        <taxon>Poales</taxon>
        <taxon>Poaceae</taxon>
        <taxon>BOP clade</taxon>
        <taxon>Oryzoideae</taxon>
        <taxon>Oryzeae</taxon>
        <taxon>Oryzinae</taxon>
        <taxon>Oryza</taxon>
        <taxon>Oryza sativa</taxon>
    </lineage>
</organism>
<dbReference type="EMBL" id="AP004614">
    <property type="protein sequence ID" value="BAD88284.1"/>
    <property type="molecule type" value="Genomic_DNA"/>
</dbReference>
<dbReference type="EMBL" id="AP004231">
    <property type="protein sequence ID" value="BAD88088.1"/>
    <property type="molecule type" value="Genomic_DNA"/>
</dbReference>
<feature type="compositionally biased region" description="Basic and acidic residues" evidence="1">
    <location>
        <begin position="148"/>
        <end position="165"/>
    </location>
</feature>
<sequence length="270" mass="27640">MGPRIKGLGSLREGEGHLAAAGARRRNRATSREGGGGENVPAAEHPLGVGGGATHARRKAAAGAAGGADPVAPDADPASPVEDLAPRRLDRERGGGGAARRRAASSSRRRRRGKSAGDLVLAVTTARPRARDSGARLGGIARGGGGRDSAEEQPDRHAAKADRPDGCWRRRWRSCPPWCSWQLVVASAGNSCGGHGGGVELAAWWRRMTAQRFAEAEAGVGGSGDGGRGCGRWRRRRMRVASEVAGRSAAAVAVAVTVSAVTGGMADSDG</sequence>
<feature type="compositionally biased region" description="Gly residues" evidence="1">
    <location>
        <begin position="136"/>
        <end position="147"/>
    </location>
</feature>
<reference evidence="3" key="1">
    <citation type="journal article" date="2002" name="Nature">
        <title>The genome sequence and structure of rice chromosome 1.</title>
        <authorList>
            <person name="Sasaki T."/>
            <person name="Matsumoto T."/>
            <person name="Yamamoto K."/>
            <person name="Sakata K."/>
            <person name="Baba T."/>
            <person name="Katayose Y."/>
            <person name="Wu J."/>
            <person name="Niimura Y."/>
            <person name="Cheng Z."/>
            <person name="Nagamura Y."/>
            <person name="Antonio B.A."/>
            <person name="Kanamori H."/>
            <person name="Hosokawa S."/>
            <person name="Masukawa M."/>
            <person name="Arikawa K."/>
            <person name="Chiden Y."/>
            <person name="Hayashi M."/>
            <person name="Okamoto M."/>
            <person name="Ando T."/>
            <person name="Aoki H."/>
            <person name="Arita K."/>
            <person name="Hamada M."/>
            <person name="Harada C."/>
            <person name="Hijishita S."/>
            <person name="Honda M."/>
            <person name="Ichikawa Y."/>
            <person name="Idonuma A."/>
            <person name="Iijima M."/>
            <person name="Ikeda M."/>
            <person name="Ikeno M."/>
            <person name="Itoh S."/>
            <person name="Itoh T."/>
            <person name="Itoh Y."/>
            <person name="Itoh Y."/>
            <person name="Iwabuchi A."/>
            <person name="Kamiya K."/>
            <person name="Karasawa W."/>
            <person name="Katagiri S."/>
            <person name="Kikuta A."/>
            <person name="Kobayashi N."/>
            <person name="Kono I."/>
            <person name="Machita K."/>
            <person name="Maehara T."/>
            <person name="Mizuno H."/>
            <person name="Mizubayashi T."/>
            <person name="Mukai Y."/>
            <person name="Nagasaki H."/>
            <person name="Nakashima M."/>
            <person name="Nakama Y."/>
            <person name="Nakamichi Y."/>
            <person name="Nakamura M."/>
            <person name="Namiki N."/>
            <person name="Negishi M."/>
            <person name="Ohta I."/>
            <person name="Ono N."/>
            <person name="Saji S."/>
            <person name="Sakai K."/>
            <person name="Shibata M."/>
            <person name="Shimokawa T."/>
            <person name="Shomura A."/>
            <person name="Song J."/>
            <person name="Takazaki Y."/>
            <person name="Terasawa K."/>
            <person name="Tsuji K."/>
            <person name="Waki K."/>
            <person name="Yamagata H."/>
            <person name="Yamane H."/>
            <person name="Yoshiki S."/>
            <person name="Yoshihara R."/>
            <person name="Yukawa K."/>
            <person name="Zhong H."/>
            <person name="Iwama H."/>
            <person name="Endo T."/>
            <person name="Ito H."/>
            <person name="Hahn J.H."/>
            <person name="Kim H.I."/>
            <person name="Eun M.Y."/>
            <person name="Yano M."/>
            <person name="Jiang J."/>
            <person name="Gojobori T."/>
        </authorList>
    </citation>
    <scope>NUCLEOTIDE SEQUENCE</scope>
</reference>
<protein>
    <submittedName>
        <fullName evidence="3">Uncharacterized protein</fullName>
    </submittedName>
</protein>
<evidence type="ECO:0000313" key="5">
    <source>
        <dbReference type="Proteomes" id="UP000000763"/>
    </source>
</evidence>
<evidence type="ECO:0000256" key="2">
    <source>
        <dbReference type="SAM" id="Phobius"/>
    </source>
</evidence>
<feature type="transmembrane region" description="Helical" evidence="2">
    <location>
        <begin position="244"/>
        <end position="266"/>
    </location>
</feature>
<feature type="region of interest" description="Disordered" evidence="1">
    <location>
        <begin position="1"/>
        <end position="165"/>
    </location>
</feature>
<keyword evidence="2" id="KW-0472">Membrane</keyword>
<gene>
    <name evidence="3" type="ORF">OSJNBa0026J14.41</name>
    <name evidence="4" type="ORF">OSJNBa0042P21.11</name>
</gene>
<evidence type="ECO:0000313" key="3">
    <source>
        <dbReference type="EMBL" id="BAD88088.1"/>
    </source>
</evidence>
<dbReference type="Proteomes" id="UP000817658">
    <property type="component" value="Chromosome 1"/>
</dbReference>
<dbReference type="Proteomes" id="UP000000763">
    <property type="component" value="Chromosome 1"/>
</dbReference>
<evidence type="ECO:0000313" key="4">
    <source>
        <dbReference type="EMBL" id="BAD88284.1"/>
    </source>
</evidence>
<keyword evidence="2" id="KW-1133">Transmembrane helix</keyword>
<accession>Q5JKB9</accession>
<keyword evidence="2" id="KW-0812">Transmembrane</keyword>
<proteinExistence type="predicted"/>
<name>Q5JJS2_ORYSJ</name>
<accession>Q5JJS2</accession>
<feature type="compositionally biased region" description="Basic residues" evidence="1">
    <location>
        <begin position="99"/>
        <end position="114"/>
    </location>
</feature>
<dbReference type="AlphaFoldDB" id="Q5JJS2"/>
<reference evidence="5" key="3">
    <citation type="journal article" date="2008" name="Nucleic Acids Res.">
        <title>The rice annotation project database (RAP-DB): 2008 update.</title>
        <authorList>
            <consortium name="The rice annotation project (RAP)"/>
        </authorList>
    </citation>
    <scope>GENOME REANNOTATION</scope>
    <source>
        <strain evidence="5">cv. Nipponbare</strain>
    </source>
</reference>
<reference evidence="5" key="2">
    <citation type="journal article" date="2005" name="Nature">
        <title>The map-based sequence of the rice genome.</title>
        <authorList>
            <consortium name="International rice genome sequencing project (IRGSP)"/>
            <person name="Matsumoto T."/>
            <person name="Wu J."/>
            <person name="Kanamori H."/>
            <person name="Katayose Y."/>
            <person name="Fujisawa M."/>
            <person name="Namiki N."/>
            <person name="Mizuno H."/>
            <person name="Yamamoto K."/>
            <person name="Antonio B.A."/>
            <person name="Baba T."/>
            <person name="Sakata K."/>
            <person name="Nagamura Y."/>
            <person name="Aoki H."/>
            <person name="Arikawa K."/>
            <person name="Arita K."/>
            <person name="Bito T."/>
            <person name="Chiden Y."/>
            <person name="Fujitsuka N."/>
            <person name="Fukunaka R."/>
            <person name="Hamada M."/>
            <person name="Harada C."/>
            <person name="Hayashi A."/>
            <person name="Hijishita S."/>
            <person name="Honda M."/>
            <person name="Hosokawa S."/>
            <person name="Ichikawa Y."/>
            <person name="Idonuma A."/>
            <person name="Iijima M."/>
            <person name="Ikeda M."/>
            <person name="Ikeno M."/>
            <person name="Ito K."/>
            <person name="Ito S."/>
            <person name="Ito T."/>
            <person name="Ito Y."/>
            <person name="Ito Y."/>
            <person name="Iwabuchi A."/>
            <person name="Kamiya K."/>
            <person name="Karasawa W."/>
            <person name="Kurita K."/>
            <person name="Katagiri S."/>
            <person name="Kikuta A."/>
            <person name="Kobayashi H."/>
            <person name="Kobayashi N."/>
            <person name="Machita K."/>
            <person name="Maehara T."/>
            <person name="Masukawa M."/>
            <person name="Mizubayashi T."/>
            <person name="Mukai Y."/>
            <person name="Nagasaki H."/>
            <person name="Nagata Y."/>
            <person name="Naito S."/>
            <person name="Nakashima M."/>
            <person name="Nakama Y."/>
            <person name="Nakamichi Y."/>
            <person name="Nakamura M."/>
            <person name="Meguro A."/>
            <person name="Negishi M."/>
            <person name="Ohta I."/>
            <person name="Ohta T."/>
            <person name="Okamoto M."/>
            <person name="Ono N."/>
            <person name="Saji S."/>
            <person name="Sakaguchi M."/>
            <person name="Sakai K."/>
            <person name="Shibata M."/>
            <person name="Shimokawa T."/>
            <person name="Song J."/>
            <person name="Takazaki Y."/>
            <person name="Terasawa K."/>
            <person name="Tsugane M."/>
            <person name="Tsuji K."/>
            <person name="Ueda S."/>
            <person name="Waki K."/>
            <person name="Yamagata H."/>
            <person name="Yamamoto M."/>
            <person name="Yamamoto S."/>
            <person name="Yamane H."/>
            <person name="Yoshiki S."/>
            <person name="Yoshihara R."/>
            <person name="Yukawa K."/>
            <person name="Zhong H."/>
            <person name="Yano M."/>
            <person name="Yuan Q."/>
            <person name="Ouyang S."/>
            <person name="Liu J."/>
            <person name="Jones K.M."/>
            <person name="Gansberger K."/>
            <person name="Moffat K."/>
            <person name="Hill J."/>
            <person name="Bera J."/>
            <person name="Fadrosh D."/>
            <person name="Jin S."/>
            <person name="Johri S."/>
            <person name="Kim M."/>
            <person name="Overton L."/>
            <person name="Reardon M."/>
            <person name="Tsitrin T."/>
            <person name="Vuong H."/>
            <person name="Weaver B."/>
            <person name="Ciecko A."/>
            <person name="Tallon L."/>
            <person name="Jackson J."/>
            <person name="Pai G."/>
            <person name="Aken S.V."/>
            <person name="Utterback T."/>
            <person name="Reidmuller S."/>
            <person name="Feldblyum T."/>
            <person name="Hsiao J."/>
            <person name="Zismann V."/>
            <person name="Iobst S."/>
            <person name="de Vazeille A.R."/>
            <person name="Buell C.R."/>
            <person name="Ying K."/>
            <person name="Li Y."/>
            <person name="Lu T."/>
            <person name="Huang Y."/>
            <person name="Zhao Q."/>
            <person name="Feng Q."/>
            <person name="Zhang L."/>
            <person name="Zhu J."/>
            <person name="Weng Q."/>
            <person name="Mu J."/>
            <person name="Lu Y."/>
            <person name="Fan D."/>
            <person name="Liu Y."/>
            <person name="Guan J."/>
            <person name="Zhang Y."/>
            <person name="Yu S."/>
            <person name="Liu X."/>
            <person name="Zhang Y."/>
            <person name="Hong G."/>
            <person name="Han B."/>
            <person name="Choisne N."/>
            <person name="Demange N."/>
            <person name="Orjeda G."/>
            <person name="Samain S."/>
            <person name="Cattolico L."/>
            <person name="Pelletier E."/>
            <person name="Couloux A."/>
            <person name="Segurens B."/>
            <person name="Wincker P."/>
            <person name="D'Hont A."/>
            <person name="Scarpelli C."/>
            <person name="Weissenbach J."/>
            <person name="Salanoubat M."/>
            <person name="Quetier F."/>
            <person name="Yu Y."/>
            <person name="Kim H.R."/>
            <person name="Rambo T."/>
            <person name="Currie J."/>
            <person name="Collura K."/>
            <person name="Luo M."/>
            <person name="Yang T."/>
            <person name="Ammiraju J.S.S."/>
            <person name="Engler F."/>
            <person name="Soderlund C."/>
            <person name="Wing R.A."/>
            <person name="Palmer L.E."/>
            <person name="de la Bastide M."/>
            <person name="Spiegel L."/>
            <person name="Nascimento L."/>
            <person name="Zutavern T."/>
            <person name="O'Shaughnessy A."/>
            <person name="Dike S."/>
            <person name="Dedhia N."/>
            <person name="Preston R."/>
            <person name="Balija V."/>
            <person name="McCombie W.R."/>
            <person name="Chow T."/>
            <person name="Chen H."/>
            <person name="Chung M."/>
            <person name="Chen C."/>
            <person name="Shaw J."/>
            <person name="Wu H."/>
            <person name="Hsiao K."/>
            <person name="Chao Y."/>
            <person name="Chu M."/>
            <person name="Cheng C."/>
            <person name="Hour A."/>
            <person name="Lee P."/>
            <person name="Lin S."/>
            <person name="Lin Y."/>
            <person name="Liou J."/>
            <person name="Liu S."/>
            <person name="Hsing Y."/>
            <person name="Raghuvanshi S."/>
            <person name="Mohanty A."/>
            <person name="Bharti A.K."/>
            <person name="Gaur A."/>
            <person name="Gupta V."/>
            <person name="Kumar D."/>
            <person name="Ravi V."/>
            <person name="Vij S."/>
            <person name="Kapur A."/>
            <person name="Khurana P."/>
            <person name="Khurana P."/>
            <person name="Khurana J.P."/>
            <person name="Tyagi A.K."/>
            <person name="Gaikwad K."/>
            <person name="Singh A."/>
            <person name="Dalal V."/>
            <person name="Srivastava S."/>
            <person name="Dixit A."/>
            <person name="Pal A.K."/>
            <person name="Ghazi I.A."/>
            <person name="Yadav M."/>
            <person name="Pandit A."/>
            <person name="Bhargava A."/>
            <person name="Sureshbabu K."/>
            <person name="Batra K."/>
            <person name="Sharma T.R."/>
            <person name="Mohapatra T."/>
            <person name="Singh N.K."/>
            <person name="Messing J."/>
            <person name="Nelson A.B."/>
            <person name="Fuks G."/>
            <person name="Kavchok S."/>
            <person name="Keizer G."/>
            <person name="Linton E."/>
            <person name="Llaca V."/>
            <person name="Song R."/>
            <person name="Tanyolac B."/>
            <person name="Young S."/>
            <person name="Ho-Il K."/>
            <person name="Hahn J.H."/>
            <person name="Sangsakoo G."/>
            <person name="Vanavichit A."/>
            <person name="de Mattos Luiz.A.T."/>
            <person name="Zimmer P.D."/>
            <person name="Malone G."/>
            <person name="Dellagostin O."/>
            <person name="de Oliveira A.C."/>
            <person name="Bevan M."/>
            <person name="Bancroft I."/>
            <person name="Minx P."/>
            <person name="Cordum H."/>
            <person name="Wilson R."/>
            <person name="Cheng Z."/>
            <person name="Jin W."/>
            <person name="Jiang J."/>
            <person name="Leong S.A."/>
            <person name="Iwama H."/>
            <person name="Gojobori T."/>
            <person name="Itoh T."/>
            <person name="Niimura Y."/>
            <person name="Fujii Y."/>
            <person name="Habara T."/>
            <person name="Sakai H."/>
            <person name="Sato Y."/>
            <person name="Wilson G."/>
            <person name="Kumar K."/>
            <person name="McCouch S."/>
            <person name="Juretic N."/>
            <person name="Hoen D."/>
            <person name="Wright S."/>
            <person name="Bruskiewich R."/>
            <person name="Bureau T."/>
            <person name="Miyao A."/>
            <person name="Hirochika H."/>
            <person name="Nishikawa T."/>
            <person name="Kadowaki K."/>
            <person name="Sugiura M."/>
            <person name="Burr B."/>
            <person name="Sasaki T."/>
        </authorList>
    </citation>
    <scope>NUCLEOTIDE SEQUENCE [LARGE SCALE GENOMIC DNA]</scope>
    <source>
        <strain evidence="5">cv. Nipponbare</strain>
    </source>
</reference>
<feature type="compositionally biased region" description="Basic and acidic residues" evidence="1">
    <location>
        <begin position="84"/>
        <end position="94"/>
    </location>
</feature>
<evidence type="ECO:0000256" key="1">
    <source>
        <dbReference type="SAM" id="MobiDB-lite"/>
    </source>
</evidence>